<organism evidence="11 12">
    <name type="scientific">Zobellia barbeyronii</name>
    <dbReference type="NCBI Taxonomy" id="2748009"/>
    <lineage>
        <taxon>Bacteria</taxon>
        <taxon>Pseudomonadati</taxon>
        <taxon>Bacteroidota</taxon>
        <taxon>Flavobacteriia</taxon>
        <taxon>Flavobacteriales</taxon>
        <taxon>Flavobacteriaceae</taxon>
        <taxon>Zobellia</taxon>
    </lineage>
</organism>
<dbReference type="InterPro" id="IPR001650">
    <property type="entry name" value="Helicase_C-like"/>
</dbReference>
<dbReference type="EMBL" id="JACATN010000005">
    <property type="protein sequence ID" value="MBT2162843.1"/>
    <property type="molecule type" value="Genomic_DNA"/>
</dbReference>
<keyword evidence="3 7" id="KW-0347">Helicase</keyword>
<dbReference type="Pfam" id="PF00271">
    <property type="entry name" value="Helicase_C"/>
    <property type="match status" value="1"/>
</dbReference>
<gene>
    <name evidence="11" type="ORF">HW347_16365</name>
</gene>
<dbReference type="SMART" id="SM00490">
    <property type="entry name" value="HELICc"/>
    <property type="match status" value="1"/>
</dbReference>
<dbReference type="Gene3D" id="3.40.50.300">
    <property type="entry name" value="P-loop containing nucleotide triphosphate hydrolases"/>
    <property type="match status" value="2"/>
</dbReference>
<dbReference type="SUPFAM" id="SSF52540">
    <property type="entry name" value="P-loop containing nucleoside triphosphate hydrolases"/>
    <property type="match status" value="1"/>
</dbReference>
<evidence type="ECO:0000259" key="10">
    <source>
        <dbReference type="PROSITE" id="PS51195"/>
    </source>
</evidence>
<dbReference type="Proteomes" id="UP000740413">
    <property type="component" value="Unassembled WGS sequence"/>
</dbReference>
<dbReference type="InterPro" id="IPR014001">
    <property type="entry name" value="Helicase_ATP-bd"/>
</dbReference>
<feature type="domain" description="Helicase ATP-binding" evidence="8">
    <location>
        <begin position="35"/>
        <end position="205"/>
    </location>
</feature>
<dbReference type="InterPro" id="IPR000629">
    <property type="entry name" value="RNA-helicase_DEAD-box_CS"/>
</dbReference>
<dbReference type="CDD" id="cd00268">
    <property type="entry name" value="DEADc"/>
    <property type="match status" value="1"/>
</dbReference>
<evidence type="ECO:0000256" key="6">
    <source>
        <dbReference type="PROSITE-ProRule" id="PRU00552"/>
    </source>
</evidence>
<evidence type="ECO:0000259" key="9">
    <source>
        <dbReference type="PROSITE" id="PS51194"/>
    </source>
</evidence>
<dbReference type="PROSITE" id="PS51195">
    <property type="entry name" value="Q_MOTIF"/>
    <property type="match status" value="1"/>
</dbReference>
<sequence length="443" mass="49294">MSKSFSALGINEQVLQSLADLKISVPTDIQKKTIPILLKQKEDVVALAKTGTGKTVAFGLPLLQLVNTENTDVQAVILSPTRELGQQIYANLVSFAAHSPAISIASVCGGIPIKPQIERLKEPTHIMVATPGRLIDLIQRKAVSIKKLKFLVLDEADEMVTALKTDLDTLADEMPKSRRTLLFTATMPGTVKQLVQNYMSKHVVHIEADMAQMGHQGIDHKYIVVDPIEKLEVLLHFLNTKEGERGIIFCKTKAAVNKLAKKLAINKFSSGSIHGSLSQGIRDRIMGQFREGFIDILVATDLAARGIDVKEISYVVNYHLPDTYEAYVHRSGRTARAGAKGLSLTIIQEDERADIPEFEKELGLVFHEVKKQDAQDREETNLVLWAKKIFKTKPNRTVSDETKEKIKTIFHHLTKEELIEKVLADHLMHNTAATPKIDVPQKN</sequence>
<reference evidence="12" key="2">
    <citation type="submission" date="2023-07" db="EMBL/GenBank/DDBJ databases">
        <title>Zobellia barbeyronii sp. nov., a new marine flavobacterium, isolated from green and red algae.</title>
        <authorList>
            <person name="Nedashkovskaya O.I."/>
            <person name="Otstavnykh N."/>
            <person name="Zhukova N."/>
            <person name="Guzev K."/>
            <person name="Chausova V."/>
            <person name="Tekutyeva L."/>
            <person name="Mikhailov V."/>
            <person name="Isaeva M."/>
        </authorList>
    </citation>
    <scope>NUCLEOTIDE SEQUENCE [LARGE SCALE GENOMIC DNA]</scope>
    <source>
        <strain evidence="12">KMM 6746</strain>
    </source>
</reference>
<dbReference type="RefSeq" id="WP_214612837.1">
    <property type="nucleotide sequence ID" value="NZ_JACATN010000005.1"/>
</dbReference>
<accession>A0ABS5WHE8</accession>
<dbReference type="InterPro" id="IPR050079">
    <property type="entry name" value="DEAD_box_RNA_helicase"/>
</dbReference>
<dbReference type="CDD" id="cd18787">
    <property type="entry name" value="SF2_C_DEAD"/>
    <property type="match status" value="1"/>
</dbReference>
<evidence type="ECO:0000256" key="7">
    <source>
        <dbReference type="RuleBase" id="RU000492"/>
    </source>
</evidence>
<name>A0ABS5WHE8_9FLAO</name>
<dbReference type="PANTHER" id="PTHR47959:SF1">
    <property type="entry name" value="ATP-DEPENDENT RNA HELICASE DBPA"/>
    <property type="match status" value="1"/>
</dbReference>
<evidence type="ECO:0000313" key="12">
    <source>
        <dbReference type="Proteomes" id="UP000740413"/>
    </source>
</evidence>
<evidence type="ECO:0000256" key="1">
    <source>
        <dbReference type="ARBA" id="ARBA00022741"/>
    </source>
</evidence>
<dbReference type="GO" id="GO:0004386">
    <property type="term" value="F:helicase activity"/>
    <property type="evidence" value="ECO:0007669"/>
    <property type="project" value="UniProtKB-KW"/>
</dbReference>
<evidence type="ECO:0000256" key="5">
    <source>
        <dbReference type="ARBA" id="ARBA00038437"/>
    </source>
</evidence>
<dbReference type="InterPro" id="IPR044742">
    <property type="entry name" value="DEAD/DEAH_RhlB"/>
</dbReference>
<comment type="similarity">
    <text evidence="5 7">Belongs to the DEAD box helicase family.</text>
</comment>
<feature type="domain" description="Helicase C-terminal" evidence="9">
    <location>
        <begin position="230"/>
        <end position="377"/>
    </location>
</feature>
<dbReference type="PROSITE" id="PS51194">
    <property type="entry name" value="HELICASE_CTER"/>
    <property type="match status" value="1"/>
</dbReference>
<dbReference type="PROSITE" id="PS00039">
    <property type="entry name" value="DEAD_ATP_HELICASE"/>
    <property type="match status" value="1"/>
</dbReference>
<dbReference type="PANTHER" id="PTHR47959">
    <property type="entry name" value="ATP-DEPENDENT RNA HELICASE RHLE-RELATED"/>
    <property type="match status" value="1"/>
</dbReference>
<proteinExistence type="inferred from homology"/>
<dbReference type="InterPro" id="IPR011545">
    <property type="entry name" value="DEAD/DEAH_box_helicase_dom"/>
</dbReference>
<keyword evidence="4 7" id="KW-0067">ATP-binding</keyword>
<feature type="short sequence motif" description="Q motif" evidence="6">
    <location>
        <begin position="3"/>
        <end position="31"/>
    </location>
</feature>
<protein>
    <submittedName>
        <fullName evidence="11">DEAD/DEAH box helicase</fullName>
    </submittedName>
</protein>
<evidence type="ECO:0000313" key="11">
    <source>
        <dbReference type="EMBL" id="MBT2162843.1"/>
    </source>
</evidence>
<dbReference type="InterPro" id="IPR014014">
    <property type="entry name" value="RNA_helicase_DEAD_Q_motif"/>
</dbReference>
<feature type="domain" description="DEAD-box RNA helicase Q" evidence="10">
    <location>
        <begin position="3"/>
        <end position="31"/>
    </location>
</feature>
<evidence type="ECO:0000259" key="8">
    <source>
        <dbReference type="PROSITE" id="PS51192"/>
    </source>
</evidence>
<evidence type="ECO:0000256" key="3">
    <source>
        <dbReference type="ARBA" id="ARBA00022806"/>
    </source>
</evidence>
<keyword evidence="1 7" id="KW-0547">Nucleotide-binding</keyword>
<dbReference type="SMART" id="SM00487">
    <property type="entry name" value="DEXDc"/>
    <property type="match status" value="1"/>
</dbReference>
<keyword evidence="2 7" id="KW-0378">Hydrolase</keyword>
<evidence type="ECO:0000256" key="2">
    <source>
        <dbReference type="ARBA" id="ARBA00022801"/>
    </source>
</evidence>
<reference evidence="11 12" key="1">
    <citation type="submission" date="2020-06" db="EMBL/GenBank/DDBJ databases">
        <authorList>
            <person name="Isaeva M.P."/>
            <person name="Chernysheva N.Y."/>
        </authorList>
    </citation>
    <scope>NUCLEOTIDE SEQUENCE [LARGE SCALE GENOMIC DNA]</scope>
    <source>
        <strain evidence="11 12">KMM 6746</strain>
    </source>
</reference>
<dbReference type="PROSITE" id="PS51192">
    <property type="entry name" value="HELICASE_ATP_BIND_1"/>
    <property type="match status" value="1"/>
</dbReference>
<keyword evidence="12" id="KW-1185">Reference proteome</keyword>
<dbReference type="Pfam" id="PF00270">
    <property type="entry name" value="DEAD"/>
    <property type="match status" value="1"/>
</dbReference>
<comment type="caution">
    <text evidence="11">The sequence shown here is derived from an EMBL/GenBank/DDBJ whole genome shotgun (WGS) entry which is preliminary data.</text>
</comment>
<dbReference type="InterPro" id="IPR027417">
    <property type="entry name" value="P-loop_NTPase"/>
</dbReference>
<evidence type="ECO:0000256" key="4">
    <source>
        <dbReference type="ARBA" id="ARBA00022840"/>
    </source>
</evidence>